<keyword evidence="7 11" id="KW-0378">Hydrolase</keyword>
<evidence type="ECO:0000313" key="12">
    <source>
        <dbReference type="EMBL" id="CAD7458491.1"/>
    </source>
</evidence>
<name>A0A7R9IHI0_9NEOP</name>
<dbReference type="InterPro" id="IPR023696">
    <property type="entry name" value="Ureohydrolase_dom_sf"/>
</dbReference>
<dbReference type="GO" id="GO:0004053">
    <property type="term" value="F:arginase activity"/>
    <property type="evidence" value="ECO:0007669"/>
    <property type="project" value="UniProtKB-EC"/>
</dbReference>
<dbReference type="InterPro" id="IPR014033">
    <property type="entry name" value="Arginase"/>
</dbReference>
<evidence type="ECO:0000256" key="11">
    <source>
        <dbReference type="RuleBase" id="RU361159"/>
    </source>
</evidence>
<evidence type="ECO:0000256" key="7">
    <source>
        <dbReference type="ARBA" id="ARBA00022801"/>
    </source>
</evidence>
<dbReference type="SUPFAM" id="SSF52768">
    <property type="entry name" value="Arginase/deacetylase"/>
    <property type="match status" value="2"/>
</dbReference>
<dbReference type="PROSITE" id="PS51409">
    <property type="entry name" value="ARGINASE_2"/>
    <property type="match status" value="1"/>
</dbReference>
<dbReference type="CDD" id="cd09989">
    <property type="entry name" value="Arginase"/>
    <property type="match status" value="1"/>
</dbReference>
<evidence type="ECO:0000256" key="2">
    <source>
        <dbReference type="ARBA" id="ARBA00012168"/>
    </source>
</evidence>
<evidence type="ECO:0000256" key="1">
    <source>
        <dbReference type="ARBA" id="ARBA00005098"/>
    </source>
</evidence>
<keyword evidence="4 11" id="KW-0835">Urea cycle</keyword>
<dbReference type="AlphaFoldDB" id="A0A7R9IHI0"/>
<dbReference type="GO" id="GO:0005634">
    <property type="term" value="C:nucleus"/>
    <property type="evidence" value="ECO:0007669"/>
    <property type="project" value="TreeGrafter"/>
</dbReference>
<dbReference type="EMBL" id="OE002307">
    <property type="protein sequence ID" value="CAD7458491.1"/>
    <property type="molecule type" value="Genomic_DNA"/>
</dbReference>
<proteinExistence type="inferred from homology"/>
<keyword evidence="6 11" id="KW-0479">Metal-binding</keyword>
<dbReference type="EC" id="3.5.3.1" evidence="2 11"/>
<dbReference type="Gene3D" id="3.40.800.10">
    <property type="entry name" value="Ureohydrolase domain"/>
    <property type="match status" value="1"/>
</dbReference>
<evidence type="ECO:0000256" key="10">
    <source>
        <dbReference type="PROSITE-ProRule" id="PRU00742"/>
    </source>
</evidence>
<protein>
    <recommendedName>
        <fullName evidence="3 11">Arginase</fullName>
        <ecNumber evidence="2 11">3.5.3.1</ecNumber>
    </recommendedName>
</protein>
<reference evidence="12" key="1">
    <citation type="submission" date="2020-11" db="EMBL/GenBank/DDBJ databases">
        <authorList>
            <person name="Tran Van P."/>
        </authorList>
    </citation>
    <scope>NUCLEOTIDE SEQUENCE</scope>
</reference>
<evidence type="ECO:0000256" key="9">
    <source>
        <dbReference type="ARBA" id="ARBA00047391"/>
    </source>
</evidence>
<dbReference type="UniPathway" id="UPA00158">
    <property type="reaction ID" value="UER00270"/>
</dbReference>
<dbReference type="GO" id="GO:0005829">
    <property type="term" value="C:cytosol"/>
    <property type="evidence" value="ECO:0007669"/>
    <property type="project" value="TreeGrafter"/>
</dbReference>
<gene>
    <name evidence="12" type="ORF">TTEB3V08_LOCUS6470</name>
</gene>
<evidence type="ECO:0000256" key="4">
    <source>
        <dbReference type="ARBA" id="ARBA00022436"/>
    </source>
</evidence>
<dbReference type="FunFam" id="3.40.800.10:FF:000012">
    <property type="entry name" value="Arginase"/>
    <property type="match status" value="1"/>
</dbReference>
<dbReference type="InterPro" id="IPR006035">
    <property type="entry name" value="Ureohydrolase"/>
</dbReference>
<evidence type="ECO:0000256" key="5">
    <source>
        <dbReference type="ARBA" id="ARBA00022503"/>
    </source>
</evidence>
<dbReference type="Pfam" id="PF00491">
    <property type="entry name" value="Arginase"/>
    <property type="match status" value="1"/>
</dbReference>
<comment type="pathway">
    <text evidence="1 11">Nitrogen metabolism; urea cycle; L-ornithine and urea from L-arginine: step 1/1.</text>
</comment>
<comment type="similarity">
    <text evidence="10 11">Belongs to the arginase family.</text>
</comment>
<dbReference type="NCBIfam" id="TIGR01229">
    <property type="entry name" value="rocF_arginase"/>
    <property type="match status" value="1"/>
</dbReference>
<organism evidence="12">
    <name type="scientific">Timema tahoe</name>
    <dbReference type="NCBI Taxonomy" id="61484"/>
    <lineage>
        <taxon>Eukaryota</taxon>
        <taxon>Metazoa</taxon>
        <taxon>Ecdysozoa</taxon>
        <taxon>Arthropoda</taxon>
        <taxon>Hexapoda</taxon>
        <taxon>Insecta</taxon>
        <taxon>Pterygota</taxon>
        <taxon>Neoptera</taxon>
        <taxon>Polyneoptera</taxon>
        <taxon>Phasmatodea</taxon>
        <taxon>Timematodea</taxon>
        <taxon>Timematoidea</taxon>
        <taxon>Timematidae</taxon>
        <taxon>Timema</taxon>
    </lineage>
</organism>
<comment type="cofactor">
    <cofactor evidence="11">
        <name>Mn(2+)</name>
        <dbReference type="ChEBI" id="CHEBI:29035"/>
    </cofactor>
    <text evidence="11">Binds 2 manganese ions per subunit.</text>
</comment>
<accession>A0A7R9IHI0</accession>
<sequence>MDTPLNIQQSHQVSSGEVLNLIGSYPRGNRAAWWGTLYLVSQIKLLACVVMLKSGVGNAPEAIRSQKLLTDLHRMGYDVKDYGDVTYPAVETTEKFDHNMKALEHIAACHQKFQQLIGYRNSLSRVGGVLNNYTSVHLERKVETTLSAKSGLAGHTLVHNRPRGACPDVLLHVLPSQVSEKVQDVMKDGRVCVTLGGDHSLSIGTVDGHVKARGDVAVLWVDAHADLNTADTSPTGNVHGMPVALLAKELSDYWPYLPGMDWQKPTLSIKQFAYIGLRSVDEYERVIMDKYSITAFGMEDIEYKGIINVVNEALQSIDPLSRLPLHVSFDIDCLDSLEAPSTGTSVRGGMSLREGIQVMEQAHRTGRLSAVDLVEVNPSIGDKRDVHLTLQAAKHLLQAVFGRQRRGNYPNDELVKLVNYNKLDKETNELSET</sequence>
<dbReference type="PANTHER" id="PTHR43782">
    <property type="entry name" value="ARGINASE"/>
    <property type="match status" value="1"/>
</dbReference>
<dbReference type="GO" id="GO:0006525">
    <property type="term" value="P:arginine metabolic process"/>
    <property type="evidence" value="ECO:0007669"/>
    <property type="project" value="UniProtKB-KW"/>
</dbReference>
<dbReference type="GO" id="GO:0000050">
    <property type="term" value="P:urea cycle"/>
    <property type="evidence" value="ECO:0007669"/>
    <property type="project" value="UniProtKB-UniPathway"/>
</dbReference>
<dbReference type="PRINTS" id="PR00116">
    <property type="entry name" value="ARGINASE"/>
</dbReference>
<comment type="catalytic activity">
    <reaction evidence="9 11">
        <text>L-arginine + H2O = urea + L-ornithine</text>
        <dbReference type="Rhea" id="RHEA:20569"/>
        <dbReference type="ChEBI" id="CHEBI:15377"/>
        <dbReference type="ChEBI" id="CHEBI:16199"/>
        <dbReference type="ChEBI" id="CHEBI:32682"/>
        <dbReference type="ChEBI" id="CHEBI:46911"/>
        <dbReference type="EC" id="3.5.3.1"/>
    </reaction>
</comment>
<evidence type="ECO:0000256" key="3">
    <source>
        <dbReference type="ARBA" id="ARBA00018123"/>
    </source>
</evidence>
<keyword evidence="5 11" id="KW-0056">Arginine metabolism</keyword>
<dbReference type="PANTHER" id="PTHR43782:SF3">
    <property type="entry name" value="ARGINASE"/>
    <property type="match status" value="1"/>
</dbReference>
<evidence type="ECO:0000256" key="8">
    <source>
        <dbReference type="ARBA" id="ARBA00023211"/>
    </source>
</evidence>
<evidence type="ECO:0000256" key="6">
    <source>
        <dbReference type="ARBA" id="ARBA00022723"/>
    </source>
</evidence>
<dbReference type="GO" id="GO:0030145">
    <property type="term" value="F:manganese ion binding"/>
    <property type="evidence" value="ECO:0007669"/>
    <property type="project" value="TreeGrafter"/>
</dbReference>
<keyword evidence="8 11" id="KW-0464">Manganese</keyword>